<dbReference type="PROSITE" id="PS51257">
    <property type="entry name" value="PROKAR_LIPOPROTEIN"/>
    <property type="match status" value="1"/>
</dbReference>
<accession>A0A8R7US17</accession>
<dbReference type="EnsemblPlants" id="TuG1812G0600001304.01.T01">
    <property type="protein sequence ID" value="TuG1812G0600001304.01.T01.cds302902"/>
    <property type="gene ID" value="TuG1812G0600001304.01"/>
</dbReference>
<evidence type="ECO:0000313" key="2">
    <source>
        <dbReference type="Proteomes" id="UP000015106"/>
    </source>
</evidence>
<dbReference type="Gramene" id="TuG1812G0600001304.01.T01">
    <property type="protein sequence ID" value="TuG1812G0600001304.01.T01.cds302902"/>
    <property type="gene ID" value="TuG1812G0600001304.01"/>
</dbReference>
<evidence type="ECO:0000313" key="1">
    <source>
        <dbReference type="EnsemblPlants" id="TuG1812G0600001304.01.T01.cds302902"/>
    </source>
</evidence>
<name>A0A8R7US17_TRIUA</name>
<reference evidence="1" key="3">
    <citation type="submission" date="2022-06" db="UniProtKB">
        <authorList>
            <consortium name="EnsemblPlants"/>
        </authorList>
    </citation>
    <scope>IDENTIFICATION</scope>
</reference>
<proteinExistence type="predicted"/>
<keyword evidence="2" id="KW-1185">Reference proteome</keyword>
<protein>
    <submittedName>
        <fullName evidence="1">Uncharacterized protein</fullName>
    </submittedName>
</protein>
<dbReference type="Proteomes" id="UP000015106">
    <property type="component" value="Chromosome 6"/>
</dbReference>
<dbReference type="AlphaFoldDB" id="A0A8R7US17"/>
<reference evidence="1" key="2">
    <citation type="submission" date="2018-03" db="EMBL/GenBank/DDBJ databases">
        <title>The Triticum urartu genome reveals the dynamic nature of wheat genome evolution.</title>
        <authorList>
            <person name="Ling H."/>
            <person name="Ma B."/>
            <person name="Shi X."/>
            <person name="Liu H."/>
            <person name="Dong L."/>
            <person name="Sun H."/>
            <person name="Cao Y."/>
            <person name="Gao Q."/>
            <person name="Zheng S."/>
            <person name="Li Y."/>
            <person name="Yu Y."/>
            <person name="Du H."/>
            <person name="Qi M."/>
            <person name="Li Y."/>
            <person name="Yu H."/>
            <person name="Cui Y."/>
            <person name="Wang N."/>
            <person name="Chen C."/>
            <person name="Wu H."/>
            <person name="Zhao Y."/>
            <person name="Zhang J."/>
            <person name="Li Y."/>
            <person name="Zhou W."/>
            <person name="Zhang B."/>
            <person name="Hu W."/>
            <person name="Eijk M."/>
            <person name="Tang J."/>
            <person name="Witsenboer H."/>
            <person name="Zhao S."/>
            <person name="Li Z."/>
            <person name="Zhang A."/>
            <person name="Wang D."/>
            <person name="Liang C."/>
        </authorList>
    </citation>
    <scope>NUCLEOTIDE SEQUENCE [LARGE SCALE GENOMIC DNA]</scope>
    <source>
        <strain evidence="1">cv. G1812</strain>
    </source>
</reference>
<sequence length="108" mass="11832">MQSLKCGQNAGFSKFGCTSENVGSLGTIMSCANLRRHVKTLLKVLLTVSIDLLKRFSACLTDCGDPTIHKNIARASTDVIFEVDFKPYDCTKILCSRLNKGLSTLNML</sequence>
<reference evidence="2" key="1">
    <citation type="journal article" date="2013" name="Nature">
        <title>Draft genome of the wheat A-genome progenitor Triticum urartu.</title>
        <authorList>
            <person name="Ling H.Q."/>
            <person name="Zhao S."/>
            <person name="Liu D."/>
            <person name="Wang J."/>
            <person name="Sun H."/>
            <person name="Zhang C."/>
            <person name="Fan H."/>
            <person name="Li D."/>
            <person name="Dong L."/>
            <person name="Tao Y."/>
            <person name="Gao C."/>
            <person name="Wu H."/>
            <person name="Li Y."/>
            <person name="Cui Y."/>
            <person name="Guo X."/>
            <person name="Zheng S."/>
            <person name="Wang B."/>
            <person name="Yu K."/>
            <person name="Liang Q."/>
            <person name="Yang W."/>
            <person name="Lou X."/>
            <person name="Chen J."/>
            <person name="Feng M."/>
            <person name="Jian J."/>
            <person name="Zhang X."/>
            <person name="Luo G."/>
            <person name="Jiang Y."/>
            <person name="Liu J."/>
            <person name="Wang Z."/>
            <person name="Sha Y."/>
            <person name="Zhang B."/>
            <person name="Wu H."/>
            <person name="Tang D."/>
            <person name="Shen Q."/>
            <person name="Xue P."/>
            <person name="Zou S."/>
            <person name="Wang X."/>
            <person name="Liu X."/>
            <person name="Wang F."/>
            <person name="Yang Y."/>
            <person name="An X."/>
            <person name="Dong Z."/>
            <person name="Zhang K."/>
            <person name="Zhang X."/>
            <person name="Luo M.C."/>
            <person name="Dvorak J."/>
            <person name="Tong Y."/>
            <person name="Wang J."/>
            <person name="Yang H."/>
            <person name="Li Z."/>
            <person name="Wang D."/>
            <person name="Zhang A."/>
            <person name="Wang J."/>
        </authorList>
    </citation>
    <scope>NUCLEOTIDE SEQUENCE</scope>
    <source>
        <strain evidence="2">cv. G1812</strain>
    </source>
</reference>
<organism evidence="1 2">
    <name type="scientific">Triticum urartu</name>
    <name type="common">Red wild einkorn</name>
    <name type="synonym">Crithodium urartu</name>
    <dbReference type="NCBI Taxonomy" id="4572"/>
    <lineage>
        <taxon>Eukaryota</taxon>
        <taxon>Viridiplantae</taxon>
        <taxon>Streptophyta</taxon>
        <taxon>Embryophyta</taxon>
        <taxon>Tracheophyta</taxon>
        <taxon>Spermatophyta</taxon>
        <taxon>Magnoliopsida</taxon>
        <taxon>Liliopsida</taxon>
        <taxon>Poales</taxon>
        <taxon>Poaceae</taxon>
        <taxon>BOP clade</taxon>
        <taxon>Pooideae</taxon>
        <taxon>Triticodae</taxon>
        <taxon>Triticeae</taxon>
        <taxon>Triticinae</taxon>
        <taxon>Triticum</taxon>
    </lineage>
</organism>